<name>A0A2W1NL84_9FLAO</name>
<dbReference type="Pfam" id="PF02545">
    <property type="entry name" value="Maf"/>
    <property type="match status" value="1"/>
</dbReference>
<dbReference type="OrthoDB" id="9807767at2"/>
<gene>
    <name evidence="5" type="primary">maf</name>
    <name evidence="5" type="ORF">DNU06_01890</name>
</gene>
<dbReference type="PANTHER" id="PTHR43213:SF5">
    <property type="entry name" value="BIFUNCTIONAL DTTP_UTP PYROPHOSPHATASE_METHYLTRANSFERASE PROTEIN-RELATED"/>
    <property type="match status" value="1"/>
</dbReference>
<evidence type="ECO:0000313" key="6">
    <source>
        <dbReference type="Proteomes" id="UP000249248"/>
    </source>
</evidence>
<evidence type="ECO:0000256" key="4">
    <source>
        <dbReference type="HAMAP-Rule" id="MF_00528"/>
    </source>
</evidence>
<sequence>MLLENIAHKKVILASKSPRRQELLKGLNIPFEVLTREVDESYPKHLAPTEIATFLAEKKANAFLDILQADNLIICADTIVVLGEVVLGKPKDATEAFEMLRALSGKQHQVITGVCVKTDKKTISFSSTTTVAFKTLEDSEIKFYIDTYKPYDKAGSYGIQEWIGYIGISNINGSYFNVMGLPLFELNEVLAKI</sequence>
<comment type="function">
    <text evidence="4">Nucleoside triphosphate pyrophosphatase that hydrolyzes dTTP and UTP. May have a dual role in cell division arrest and in preventing the incorporation of modified nucleotides into cellular nucleic acids.</text>
</comment>
<dbReference type="GO" id="GO:0009117">
    <property type="term" value="P:nucleotide metabolic process"/>
    <property type="evidence" value="ECO:0007669"/>
    <property type="project" value="UniProtKB-KW"/>
</dbReference>
<dbReference type="Proteomes" id="UP000249248">
    <property type="component" value="Unassembled WGS sequence"/>
</dbReference>
<comment type="caution">
    <text evidence="4">Lacks conserved residue(s) required for the propagation of feature annotation.</text>
</comment>
<comment type="catalytic activity">
    <reaction evidence="4">
        <text>dTTP + H2O = dTMP + diphosphate + H(+)</text>
        <dbReference type="Rhea" id="RHEA:28534"/>
        <dbReference type="ChEBI" id="CHEBI:15377"/>
        <dbReference type="ChEBI" id="CHEBI:15378"/>
        <dbReference type="ChEBI" id="CHEBI:33019"/>
        <dbReference type="ChEBI" id="CHEBI:37568"/>
        <dbReference type="ChEBI" id="CHEBI:63528"/>
        <dbReference type="EC" id="3.6.1.9"/>
    </reaction>
</comment>
<comment type="subcellular location">
    <subcellularLocation>
        <location evidence="4">Cytoplasm</location>
    </subcellularLocation>
</comment>
<dbReference type="PIRSF" id="PIRSF006305">
    <property type="entry name" value="Maf"/>
    <property type="match status" value="1"/>
</dbReference>
<dbReference type="HAMAP" id="MF_00528">
    <property type="entry name" value="Maf"/>
    <property type="match status" value="1"/>
</dbReference>
<dbReference type="GO" id="GO:0036221">
    <property type="term" value="F:UTP diphosphatase activity"/>
    <property type="evidence" value="ECO:0007669"/>
    <property type="project" value="RHEA"/>
</dbReference>
<reference evidence="5 6" key="1">
    <citation type="submission" date="2018-06" db="EMBL/GenBank/DDBJ databases">
        <title>The draft genome sequence of Crocinitomix sp. SM1701.</title>
        <authorList>
            <person name="Zhang X."/>
        </authorList>
    </citation>
    <scope>NUCLEOTIDE SEQUENCE [LARGE SCALE GENOMIC DNA]</scope>
    <source>
        <strain evidence="5 6">SM1701</strain>
    </source>
</reference>
<evidence type="ECO:0000256" key="3">
    <source>
        <dbReference type="ARBA" id="ARBA00023080"/>
    </source>
</evidence>
<keyword evidence="6" id="KW-1185">Reference proteome</keyword>
<evidence type="ECO:0000256" key="1">
    <source>
        <dbReference type="ARBA" id="ARBA00001968"/>
    </source>
</evidence>
<protein>
    <recommendedName>
        <fullName evidence="4">dTTP/UTP pyrophosphatase</fullName>
        <shortName evidence="4">dTTPase/UTPase</shortName>
        <ecNumber evidence="4">3.6.1.9</ecNumber>
    </recommendedName>
    <alternativeName>
        <fullName evidence="4">Nucleoside triphosphate pyrophosphatase</fullName>
    </alternativeName>
    <alternativeName>
        <fullName evidence="4">Nucleotide pyrophosphatase</fullName>
        <shortName evidence="4">Nucleotide PPase</shortName>
    </alternativeName>
</protein>
<organism evidence="5 6">
    <name type="scientific">Putridiphycobacter roseus</name>
    <dbReference type="NCBI Taxonomy" id="2219161"/>
    <lineage>
        <taxon>Bacteria</taxon>
        <taxon>Pseudomonadati</taxon>
        <taxon>Bacteroidota</taxon>
        <taxon>Flavobacteriia</taxon>
        <taxon>Flavobacteriales</taxon>
        <taxon>Crocinitomicaceae</taxon>
        <taxon>Putridiphycobacter</taxon>
    </lineage>
</organism>
<dbReference type="GO" id="GO:0036218">
    <property type="term" value="F:dTTP diphosphatase activity"/>
    <property type="evidence" value="ECO:0007669"/>
    <property type="project" value="RHEA"/>
</dbReference>
<dbReference type="Gene3D" id="3.90.950.10">
    <property type="match status" value="1"/>
</dbReference>
<evidence type="ECO:0000313" key="5">
    <source>
        <dbReference type="EMBL" id="PZE18606.1"/>
    </source>
</evidence>
<feature type="site" description="Important for substrate specificity" evidence="4">
    <location>
        <position position="19"/>
    </location>
</feature>
<dbReference type="RefSeq" id="WP_111061507.1">
    <property type="nucleotide sequence ID" value="NZ_JBHUCU010000007.1"/>
</dbReference>
<feature type="active site" description="Proton acceptor" evidence="4">
    <location>
        <position position="77"/>
    </location>
</feature>
<dbReference type="EMBL" id="QKSB01000001">
    <property type="protein sequence ID" value="PZE18606.1"/>
    <property type="molecule type" value="Genomic_DNA"/>
</dbReference>
<keyword evidence="4" id="KW-0963">Cytoplasm</keyword>
<dbReference type="NCBIfam" id="TIGR00172">
    <property type="entry name" value="maf"/>
    <property type="match status" value="1"/>
</dbReference>
<dbReference type="InterPro" id="IPR003697">
    <property type="entry name" value="Maf-like"/>
</dbReference>
<dbReference type="GO" id="GO:0005737">
    <property type="term" value="C:cytoplasm"/>
    <property type="evidence" value="ECO:0007669"/>
    <property type="project" value="UniProtKB-SubCell"/>
</dbReference>
<feature type="site" description="Important for substrate specificity" evidence="4">
    <location>
        <position position="160"/>
    </location>
</feature>
<keyword evidence="2 4" id="KW-0378">Hydrolase</keyword>
<comment type="caution">
    <text evidence="5">The sequence shown here is derived from an EMBL/GenBank/DDBJ whole genome shotgun (WGS) entry which is preliminary data.</text>
</comment>
<comment type="similarity">
    <text evidence="4">Belongs to the Maf family. YhdE subfamily.</text>
</comment>
<evidence type="ECO:0000256" key="2">
    <source>
        <dbReference type="ARBA" id="ARBA00022801"/>
    </source>
</evidence>
<dbReference type="PANTHER" id="PTHR43213">
    <property type="entry name" value="BIFUNCTIONAL DTTP/UTP PYROPHOSPHATASE/METHYLTRANSFERASE PROTEIN-RELATED"/>
    <property type="match status" value="1"/>
</dbReference>
<accession>A0A2W1NL84</accession>
<proteinExistence type="inferred from homology"/>
<dbReference type="SUPFAM" id="SSF52972">
    <property type="entry name" value="ITPase-like"/>
    <property type="match status" value="1"/>
</dbReference>
<dbReference type="AlphaFoldDB" id="A0A2W1NL84"/>
<comment type="catalytic activity">
    <reaction evidence="4">
        <text>UTP + H2O = UMP + diphosphate + H(+)</text>
        <dbReference type="Rhea" id="RHEA:29395"/>
        <dbReference type="ChEBI" id="CHEBI:15377"/>
        <dbReference type="ChEBI" id="CHEBI:15378"/>
        <dbReference type="ChEBI" id="CHEBI:33019"/>
        <dbReference type="ChEBI" id="CHEBI:46398"/>
        <dbReference type="ChEBI" id="CHEBI:57865"/>
        <dbReference type="EC" id="3.6.1.9"/>
    </reaction>
</comment>
<feature type="site" description="Important for substrate specificity" evidence="4">
    <location>
        <position position="78"/>
    </location>
</feature>
<dbReference type="CDD" id="cd00555">
    <property type="entry name" value="Maf"/>
    <property type="match status" value="1"/>
</dbReference>
<comment type="cofactor">
    <cofactor evidence="1 4">
        <name>a divalent metal cation</name>
        <dbReference type="ChEBI" id="CHEBI:60240"/>
    </cofactor>
</comment>
<dbReference type="EC" id="3.6.1.9" evidence="4"/>
<keyword evidence="3 4" id="KW-0546">Nucleotide metabolism</keyword>
<dbReference type="InterPro" id="IPR029001">
    <property type="entry name" value="ITPase-like_fam"/>
</dbReference>